<dbReference type="EMBL" id="QXFU01000091">
    <property type="protein sequence ID" value="KAE9044727.1"/>
    <property type="molecule type" value="Genomic_DNA"/>
</dbReference>
<dbReference type="AlphaFoldDB" id="A0A6A3NGW1"/>
<sequence length="246" mass="27740">MTKISGLCSYDQCEILHGEEFVVEPCTVCQKAVHHLCPNILLDGSLNVRVCSVICRDRCARPPVTALSDGSSMQHRASMAANKHTRKRPAALKPGPKSKKVKPSRRAQASDATSLSNQMTAKATKSRRPRAGDSHLNGPNENRESNIQFQSEKIEVLKSKASAEASRWEQEFTFKKKQEMINENLWKEEVLLRREEMELSRAELQLIETNSKPSSALTGHSTMHNSDDERFLEISRSNHDAYHFII</sequence>
<proteinExistence type="predicted"/>
<gene>
    <name evidence="2" type="ORF">PR002_g2628</name>
</gene>
<comment type="caution">
    <text evidence="2">The sequence shown here is derived from an EMBL/GenBank/DDBJ whole genome shotgun (WGS) entry which is preliminary data.</text>
</comment>
<organism evidence="2 3">
    <name type="scientific">Phytophthora rubi</name>
    <dbReference type="NCBI Taxonomy" id="129364"/>
    <lineage>
        <taxon>Eukaryota</taxon>
        <taxon>Sar</taxon>
        <taxon>Stramenopiles</taxon>
        <taxon>Oomycota</taxon>
        <taxon>Peronosporomycetes</taxon>
        <taxon>Peronosporales</taxon>
        <taxon>Peronosporaceae</taxon>
        <taxon>Phytophthora</taxon>
    </lineage>
</organism>
<evidence type="ECO:0000256" key="1">
    <source>
        <dbReference type="SAM" id="MobiDB-lite"/>
    </source>
</evidence>
<dbReference type="Proteomes" id="UP000435112">
    <property type="component" value="Unassembled WGS sequence"/>
</dbReference>
<dbReference type="OrthoDB" id="126582at2759"/>
<evidence type="ECO:0000313" key="2">
    <source>
        <dbReference type="EMBL" id="KAE9044727.1"/>
    </source>
</evidence>
<feature type="compositionally biased region" description="Polar residues" evidence="1">
    <location>
        <begin position="110"/>
        <end position="123"/>
    </location>
</feature>
<feature type="compositionally biased region" description="Basic residues" evidence="1">
    <location>
        <begin position="83"/>
        <end position="105"/>
    </location>
</feature>
<accession>A0A6A3NGW1</accession>
<name>A0A6A3NGW1_9STRA</name>
<feature type="region of interest" description="Disordered" evidence="1">
    <location>
        <begin position="65"/>
        <end position="146"/>
    </location>
</feature>
<evidence type="ECO:0000313" key="3">
    <source>
        <dbReference type="Proteomes" id="UP000435112"/>
    </source>
</evidence>
<protein>
    <submittedName>
        <fullName evidence="2">Uncharacterized protein</fullName>
    </submittedName>
</protein>
<feature type="compositionally biased region" description="Polar residues" evidence="1">
    <location>
        <begin position="137"/>
        <end position="146"/>
    </location>
</feature>
<reference evidence="2 3" key="1">
    <citation type="submission" date="2018-09" db="EMBL/GenBank/DDBJ databases">
        <title>Genomic investigation of the strawberry pathogen Phytophthora fragariae indicates pathogenicity is determined by transcriptional variation in three key races.</title>
        <authorList>
            <person name="Adams T.M."/>
            <person name="Armitage A.D."/>
            <person name="Sobczyk M.K."/>
            <person name="Bates H.J."/>
            <person name="Dunwell J.M."/>
            <person name="Nellist C.F."/>
            <person name="Harrison R.J."/>
        </authorList>
    </citation>
    <scope>NUCLEOTIDE SEQUENCE [LARGE SCALE GENOMIC DNA]</scope>
    <source>
        <strain evidence="2 3">SCRP324</strain>
    </source>
</reference>